<reference evidence="2 3" key="2">
    <citation type="journal article" date="2014" name="PLoS Genet.">
        <title>Phylogenetically driven sequencing of extremely halophilic archaea reveals strategies for static and dynamic osmo-response.</title>
        <authorList>
            <person name="Becker E.A."/>
            <person name="Seitzer P.M."/>
            <person name="Tritt A."/>
            <person name="Larsen D."/>
            <person name="Krusor M."/>
            <person name="Yao A.I."/>
            <person name="Wu D."/>
            <person name="Madern D."/>
            <person name="Eisen J.A."/>
            <person name="Darling A.E."/>
            <person name="Facciotti M.T."/>
        </authorList>
    </citation>
    <scope>NUCLEOTIDE SEQUENCE [LARGE SCALE GENOMIC DNA]</scope>
    <source>
        <strain evidence="3">ATCC 29605 / DSM 3757 / JCM 8879 / NBRC 14742 / NCIMB 2012 / VKM B-1768 / DS2</strain>
    </source>
</reference>
<evidence type="ECO:0000313" key="3">
    <source>
        <dbReference type="Proteomes" id="UP000011532"/>
    </source>
</evidence>
<dbReference type="AlphaFoldDB" id="A0A384LQ89"/>
<dbReference type="RefSeq" id="WP_004042972.1">
    <property type="nucleotide sequence ID" value="NC_013967.1"/>
</dbReference>
<dbReference type="GeneID" id="8925264"/>
<evidence type="ECO:0000256" key="1">
    <source>
        <dbReference type="SAM" id="MobiDB-lite"/>
    </source>
</evidence>
<comment type="caution">
    <text evidence="2">The sequence shown here is derived from an EMBL/GenBank/DDBJ whole genome shotgun (WGS) entry which is preliminary data.</text>
</comment>
<organism evidence="2 3">
    <name type="scientific">Haloferax volcanii (strain ATCC 29605 / DSM 3757 / JCM 8879 / NBRC 14742 / NCIMB 2012 / VKM B-1768 / DS2)</name>
    <name type="common">Halobacterium volcanii</name>
    <dbReference type="NCBI Taxonomy" id="309800"/>
    <lineage>
        <taxon>Archaea</taxon>
        <taxon>Methanobacteriati</taxon>
        <taxon>Methanobacteriota</taxon>
        <taxon>Stenosarchaea group</taxon>
        <taxon>Halobacteria</taxon>
        <taxon>Halobacteriales</taxon>
        <taxon>Haloferacaceae</taxon>
        <taxon>Haloferax</taxon>
    </lineage>
</organism>
<protein>
    <submittedName>
        <fullName evidence="2">Uncharacterized protein</fullName>
    </submittedName>
</protein>
<accession>A0A384LQ89</accession>
<feature type="region of interest" description="Disordered" evidence="1">
    <location>
        <begin position="1"/>
        <end position="21"/>
    </location>
</feature>
<gene>
    <name evidence="2" type="ORF">C498_08994</name>
</gene>
<evidence type="ECO:0000313" key="2">
    <source>
        <dbReference type="EMBL" id="ELY32333.1"/>
    </source>
</evidence>
<name>A0A384LQ89_HALVD</name>
<feature type="compositionally biased region" description="Basic and acidic residues" evidence="1">
    <location>
        <begin position="1"/>
        <end position="18"/>
    </location>
</feature>
<sequence length="74" mass="8051">MRDTTTSHARPDEADPHRGLTVHRAANNGFLASRRTACHTVEMEPVALALAAVFAVRWGATERGEGPRLWGRGS</sequence>
<reference evidence="3" key="1">
    <citation type="submission" date="2012-11" db="EMBL/GenBank/DDBJ databases">
        <authorList>
            <person name="Becker E.A."/>
            <person name="Seitzer P."/>
            <person name="Tritt A."/>
            <person name="Larsen D."/>
            <person name="Yao A."/>
            <person name="Wu D."/>
            <person name="Darling A."/>
            <person name="Eisen J.A."/>
            <person name="Facciotti M.T."/>
        </authorList>
    </citation>
    <scope>NUCLEOTIDE SEQUENCE [LARGE SCALE GENOMIC DNA]</scope>
    <source>
        <strain evidence="3">ATCC 29605 / DSM 3757 / JCM 8879 / NBRC 14742 / NCIMB 2012 / VKM B-1768 / DS2</strain>
    </source>
</reference>
<dbReference type="EMBL" id="AOHU01000047">
    <property type="protein sequence ID" value="ELY32333.1"/>
    <property type="molecule type" value="Genomic_DNA"/>
</dbReference>
<dbReference type="Proteomes" id="UP000011532">
    <property type="component" value="Unassembled WGS sequence"/>
</dbReference>
<proteinExistence type="predicted"/>